<dbReference type="PROSITE" id="PS51257">
    <property type="entry name" value="PROKAR_LIPOPROTEIN"/>
    <property type="match status" value="1"/>
</dbReference>
<comment type="caution">
    <text evidence="1">The sequence shown here is derived from an EMBL/GenBank/DDBJ whole genome shotgun (WGS) entry which is preliminary data.</text>
</comment>
<keyword evidence="2" id="KW-1185">Reference proteome</keyword>
<evidence type="ECO:0000313" key="2">
    <source>
        <dbReference type="Proteomes" id="UP000247099"/>
    </source>
</evidence>
<reference evidence="1 2" key="1">
    <citation type="submission" date="2018-05" db="EMBL/GenBank/DDBJ databases">
        <title>Coraliomargarita sinensis sp. nov., isolated from a marine solar saltern.</title>
        <authorList>
            <person name="Zhou L.Y."/>
        </authorList>
    </citation>
    <scope>NUCLEOTIDE SEQUENCE [LARGE SCALE GENOMIC DNA]</scope>
    <source>
        <strain evidence="1 2">WN38</strain>
    </source>
</reference>
<evidence type="ECO:0000313" key="1">
    <source>
        <dbReference type="EMBL" id="PXA03903.1"/>
    </source>
</evidence>
<protein>
    <submittedName>
        <fullName evidence="1">Uncharacterized protein</fullName>
    </submittedName>
</protein>
<dbReference type="RefSeq" id="WP_110131259.1">
    <property type="nucleotide sequence ID" value="NZ_QHJQ01000006.1"/>
</dbReference>
<dbReference type="EMBL" id="QHJQ01000006">
    <property type="protein sequence ID" value="PXA03903.1"/>
    <property type="molecule type" value="Genomic_DNA"/>
</dbReference>
<sequence>MNKITNYILITIFSLCGIIAFGCKPEPVQNAEIIQIEKAKELIAAKTVQAEKYNESSEENRKAMILERVPGVSFDNIERLGRTDENVTLKNK</sequence>
<dbReference type="Proteomes" id="UP000247099">
    <property type="component" value="Unassembled WGS sequence"/>
</dbReference>
<organism evidence="1 2">
    <name type="scientific">Coraliomargarita sinensis</name>
    <dbReference type="NCBI Taxonomy" id="2174842"/>
    <lineage>
        <taxon>Bacteria</taxon>
        <taxon>Pseudomonadati</taxon>
        <taxon>Verrucomicrobiota</taxon>
        <taxon>Opitutia</taxon>
        <taxon>Puniceicoccales</taxon>
        <taxon>Coraliomargaritaceae</taxon>
        <taxon>Coraliomargarita</taxon>
    </lineage>
</organism>
<dbReference type="AlphaFoldDB" id="A0A317ZI59"/>
<name>A0A317ZI59_9BACT</name>
<dbReference type="InParanoid" id="A0A317ZI59"/>
<accession>A0A317ZI59</accession>
<proteinExistence type="predicted"/>
<gene>
    <name evidence="1" type="ORF">DDZ13_09695</name>
</gene>